<dbReference type="GO" id="GO:0016791">
    <property type="term" value="F:phosphatase activity"/>
    <property type="evidence" value="ECO:0007669"/>
    <property type="project" value="TreeGrafter"/>
</dbReference>
<gene>
    <name evidence="5" type="ORF">ABFY20_06130</name>
</gene>
<dbReference type="CDD" id="cd07067">
    <property type="entry name" value="HP_PGM_like"/>
    <property type="match status" value="1"/>
</dbReference>
<dbReference type="Pfam" id="PF00300">
    <property type="entry name" value="His_Phos_1"/>
    <property type="match status" value="1"/>
</dbReference>
<evidence type="ECO:0000256" key="4">
    <source>
        <dbReference type="SAM" id="MobiDB-lite"/>
    </source>
</evidence>
<evidence type="ECO:0000256" key="2">
    <source>
        <dbReference type="ARBA" id="ARBA00023235"/>
    </source>
</evidence>
<dbReference type="RefSeq" id="WP_368499056.1">
    <property type="nucleotide sequence ID" value="NZ_CP162511.1"/>
</dbReference>
<name>A0AB39BKS0_9MICO</name>
<accession>A0AB39BKS0</accession>
<dbReference type="PANTHER" id="PTHR48100">
    <property type="entry name" value="BROAD-SPECIFICITY PHOSPHATASE YOR283W-RELATED"/>
    <property type="match status" value="1"/>
</dbReference>
<organism evidence="5">
    <name type="scientific">Herbiconiux sp. A18JL235</name>
    <dbReference type="NCBI Taxonomy" id="3152363"/>
    <lineage>
        <taxon>Bacteria</taxon>
        <taxon>Bacillati</taxon>
        <taxon>Actinomycetota</taxon>
        <taxon>Actinomycetes</taxon>
        <taxon>Micrococcales</taxon>
        <taxon>Microbacteriaceae</taxon>
        <taxon>Herbiconiux</taxon>
    </lineage>
</organism>
<dbReference type="SUPFAM" id="SSF53254">
    <property type="entry name" value="Phosphoglycerate mutase-like"/>
    <property type="match status" value="1"/>
</dbReference>
<evidence type="ECO:0000313" key="5">
    <source>
        <dbReference type="EMBL" id="XDI06677.1"/>
    </source>
</evidence>
<dbReference type="InterPro" id="IPR029033">
    <property type="entry name" value="His_PPase_superfam"/>
</dbReference>
<proteinExistence type="predicted"/>
<sequence length="246" mass="26970">MGATEIWLVRHGESEANPIATAAQRSGAETIDVEWRDADVPLSPTGEEQAAAFGTWLAEQARPGVPATVWSSPYLRARQTADIALAAAGLDLHPLVDERLRDRELGVLDRLTALGVERRHPEEAARRRHLGKFYHRPPGGESWADVALRIRSFLGDVDRADDAGTMLVVAHDAVVMLFLSVCTGLGEQELLDFARDHVVTNASVTRLERASGRGGWTLAEFAADEHLERQGVETTEHKGDTDERAR</sequence>
<dbReference type="Gene3D" id="3.40.50.1240">
    <property type="entry name" value="Phosphoglycerate mutase-like"/>
    <property type="match status" value="1"/>
</dbReference>
<feature type="region of interest" description="Disordered" evidence="4">
    <location>
        <begin position="227"/>
        <end position="246"/>
    </location>
</feature>
<feature type="binding site" evidence="3">
    <location>
        <begin position="10"/>
        <end position="17"/>
    </location>
    <ligand>
        <name>substrate</name>
    </ligand>
</feature>
<evidence type="ECO:0000256" key="3">
    <source>
        <dbReference type="PIRSR" id="PIRSR613078-2"/>
    </source>
</evidence>
<dbReference type="InterPro" id="IPR001345">
    <property type="entry name" value="PG/BPGM_mutase_AS"/>
</dbReference>
<dbReference type="EMBL" id="CP162511">
    <property type="protein sequence ID" value="XDI06677.1"/>
    <property type="molecule type" value="Genomic_DNA"/>
</dbReference>
<reference evidence="5" key="1">
    <citation type="submission" date="2024-05" db="EMBL/GenBank/DDBJ databases">
        <title>Herbiconiux sp. A18JL235.</title>
        <authorList>
            <person name="Zhang G."/>
        </authorList>
    </citation>
    <scope>NUCLEOTIDE SEQUENCE</scope>
    <source>
        <strain evidence="5">A18JL235</strain>
    </source>
</reference>
<evidence type="ECO:0000256" key="1">
    <source>
        <dbReference type="ARBA" id="ARBA00023152"/>
    </source>
</evidence>
<dbReference type="SMART" id="SM00855">
    <property type="entry name" value="PGAM"/>
    <property type="match status" value="1"/>
</dbReference>
<dbReference type="PROSITE" id="PS00175">
    <property type="entry name" value="PG_MUTASE"/>
    <property type="match status" value="1"/>
</dbReference>
<dbReference type="AlphaFoldDB" id="A0AB39BKS0"/>
<dbReference type="InterPro" id="IPR050275">
    <property type="entry name" value="PGM_Phosphatase"/>
</dbReference>
<dbReference type="PANTHER" id="PTHR48100:SF1">
    <property type="entry name" value="HISTIDINE PHOSPHATASE FAMILY PROTEIN-RELATED"/>
    <property type="match status" value="1"/>
</dbReference>
<keyword evidence="1" id="KW-0324">Glycolysis</keyword>
<dbReference type="GO" id="GO:0005737">
    <property type="term" value="C:cytoplasm"/>
    <property type="evidence" value="ECO:0007669"/>
    <property type="project" value="TreeGrafter"/>
</dbReference>
<dbReference type="InterPro" id="IPR013078">
    <property type="entry name" value="His_Pase_superF_clade-1"/>
</dbReference>
<protein>
    <submittedName>
        <fullName evidence="5">Histidine phosphatase family protein</fullName>
    </submittedName>
</protein>
<feature type="binding site" evidence="3">
    <location>
        <position position="76"/>
    </location>
    <ligand>
        <name>substrate</name>
    </ligand>
</feature>
<keyword evidence="2" id="KW-0413">Isomerase</keyword>